<feature type="region of interest" description="Disordered" evidence="1">
    <location>
        <begin position="252"/>
        <end position="276"/>
    </location>
</feature>
<evidence type="ECO:0000313" key="3">
    <source>
        <dbReference type="Proteomes" id="UP000549394"/>
    </source>
</evidence>
<name>A0A7I8VN26_9ANNE</name>
<dbReference type="Pfam" id="PF20927">
    <property type="entry name" value="Htt_C-HEAT"/>
    <property type="match status" value="1"/>
</dbReference>
<comment type="caution">
    <text evidence="2">The sequence shown here is derived from an EMBL/GenBank/DDBJ whole genome shotgun (WGS) entry which is preliminary data.</text>
</comment>
<reference evidence="2 3" key="1">
    <citation type="submission" date="2020-08" db="EMBL/GenBank/DDBJ databases">
        <authorList>
            <person name="Hejnol A."/>
        </authorList>
    </citation>
    <scope>NUCLEOTIDE SEQUENCE [LARGE SCALE GENOMIC DNA]</scope>
</reference>
<accession>A0A7I8VN26</accession>
<evidence type="ECO:0000313" key="2">
    <source>
        <dbReference type="EMBL" id="CAD5116741.1"/>
    </source>
</evidence>
<proteinExistence type="predicted"/>
<dbReference type="AlphaFoldDB" id="A0A7I8VN26"/>
<dbReference type="InterPro" id="IPR028426">
    <property type="entry name" value="Huntingtin_fam"/>
</dbReference>
<gene>
    <name evidence="2" type="ORF">DGYR_LOCUS5336</name>
</gene>
<dbReference type="Proteomes" id="UP000549394">
    <property type="component" value="Unassembled WGS sequence"/>
</dbReference>
<organism evidence="2 3">
    <name type="scientific">Dimorphilus gyrociliatus</name>
    <dbReference type="NCBI Taxonomy" id="2664684"/>
    <lineage>
        <taxon>Eukaryota</taxon>
        <taxon>Metazoa</taxon>
        <taxon>Spiralia</taxon>
        <taxon>Lophotrochozoa</taxon>
        <taxon>Annelida</taxon>
        <taxon>Polychaeta</taxon>
        <taxon>Polychaeta incertae sedis</taxon>
        <taxon>Dinophilidae</taxon>
        <taxon>Dimorphilus</taxon>
    </lineage>
</organism>
<dbReference type="InterPro" id="IPR048413">
    <property type="entry name" value="Htt_C-HEAT_rpt"/>
</dbReference>
<dbReference type="PANTHER" id="PTHR10170:SF10">
    <property type="entry name" value="HUNTINGTIN"/>
    <property type="match status" value="1"/>
</dbReference>
<dbReference type="EMBL" id="CAJFCJ010000006">
    <property type="protein sequence ID" value="CAD5116741.1"/>
    <property type="molecule type" value="Genomic_DNA"/>
</dbReference>
<sequence length="276" mass="30808">MYHIIHVKLNEGGSLLHSTHIQTWLKLGAVSLQFPQISQVIGSKERKSWVCTAVAALYQLVCTVVLLPGQKLTKLKVTSEEEYIPKTADELHHTTEACDRISELMYALSSQLSFLVKNRALPDYILYPLRNVIIGIARLPLVNSYARTPMLAWRLGWIPSVSGENRTSLPPLPQELLMEREVLIEFIRRINCLGWISRTQFEETWMSLLGVLSPAAEEGGGSVQDIMERNHCSSLALRAMTALLQYTTLAPHSGNPASSSTSPGPRSANLYSLRTR</sequence>
<dbReference type="GO" id="GO:0005737">
    <property type="term" value="C:cytoplasm"/>
    <property type="evidence" value="ECO:0007669"/>
    <property type="project" value="TreeGrafter"/>
</dbReference>
<dbReference type="PANTHER" id="PTHR10170">
    <property type="entry name" value="HUNTINGTON DISEASE PROTEIN"/>
    <property type="match status" value="1"/>
</dbReference>
<protein>
    <submittedName>
        <fullName evidence="2">DgyrCDS5596</fullName>
    </submittedName>
</protein>
<keyword evidence="3" id="KW-1185">Reference proteome</keyword>
<evidence type="ECO:0000256" key="1">
    <source>
        <dbReference type="SAM" id="MobiDB-lite"/>
    </source>
</evidence>
<dbReference type="OrthoDB" id="10065698at2759"/>